<name>A0A9Q1BVA2_HOLLE</name>
<organism evidence="2 3">
    <name type="scientific">Holothuria leucospilota</name>
    <name type="common">Black long sea cucumber</name>
    <name type="synonym">Mertensiothuria leucospilota</name>
    <dbReference type="NCBI Taxonomy" id="206669"/>
    <lineage>
        <taxon>Eukaryota</taxon>
        <taxon>Metazoa</taxon>
        <taxon>Echinodermata</taxon>
        <taxon>Eleutherozoa</taxon>
        <taxon>Echinozoa</taxon>
        <taxon>Holothuroidea</taxon>
        <taxon>Aspidochirotacea</taxon>
        <taxon>Aspidochirotida</taxon>
        <taxon>Holothuriidae</taxon>
        <taxon>Holothuria</taxon>
    </lineage>
</organism>
<reference evidence="2" key="1">
    <citation type="submission" date="2021-10" db="EMBL/GenBank/DDBJ databases">
        <title>Tropical sea cucumber genome reveals ecological adaptation and Cuvierian tubules defense mechanism.</title>
        <authorList>
            <person name="Chen T."/>
        </authorList>
    </citation>
    <scope>NUCLEOTIDE SEQUENCE</scope>
    <source>
        <strain evidence="2">Nanhai2018</strain>
        <tissue evidence="2">Muscle</tissue>
    </source>
</reference>
<feature type="chain" id="PRO_5040235796" evidence="1">
    <location>
        <begin position="21"/>
        <end position="180"/>
    </location>
</feature>
<dbReference type="AlphaFoldDB" id="A0A9Q1BVA2"/>
<dbReference type="EMBL" id="JAIZAY010000011">
    <property type="protein sequence ID" value="KAJ8033229.1"/>
    <property type="molecule type" value="Genomic_DNA"/>
</dbReference>
<sequence length="180" mass="20399">MKGRILVIISLFVVFAVTSAQEEGGEGQKEGGGKCYCDIFWSRTPRPNRNSVTFEIGELEVDGVEGEGDNLDCDRAAESCLERCEARLEEEFQAKHLAHDRSFKLGKMLCELEHVGIPYYAPRHINMKTIVHGCDVFRSISLGDLCCFNCYDDGWKIFYNRGCRTEPTYPIMRPGIECEL</sequence>
<evidence type="ECO:0000313" key="3">
    <source>
        <dbReference type="Proteomes" id="UP001152320"/>
    </source>
</evidence>
<dbReference type="Proteomes" id="UP001152320">
    <property type="component" value="Chromosome 11"/>
</dbReference>
<protein>
    <submittedName>
        <fullName evidence="2">Uncharacterized protein</fullName>
    </submittedName>
</protein>
<comment type="caution">
    <text evidence="2">The sequence shown here is derived from an EMBL/GenBank/DDBJ whole genome shotgun (WGS) entry which is preliminary data.</text>
</comment>
<gene>
    <name evidence="2" type="ORF">HOLleu_23401</name>
</gene>
<evidence type="ECO:0000256" key="1">
    <source>
        <dbReference type="SAM" id="SignalP"/>
    </source>
</evidence>
<keyword evidence="3" id="KW-1185">Reference proteome</keyword>
<proteinExistence type="predicted"/>
<accession>A0A9Q1BVA2</accession>
<feature type="signal peptide" evidence="1">
    <location>
        <begin position="1"/>
        <end position="20"/>
    </location>
</feature>
<keyword evidence="1" id="KW-0732">Signal</keyword>
<evidence type="ECO:0000313" key="2">
    <source>
        <dbReference type="EMBL" id="KAJ8033229.1"/>
    </source>
</evidence>